<gene>
    <name evidence="1" type="ORF">B9Q08_04285</name>
</gene>
<evidence type="ECO:0000313" key="2">
    <source>
        <dbReference type="Proteomes" id="UP000240490"/>
    </source>
</evidence>
<comment type="caution">
    <text evidence="1">The sequence shown here is derived from an EMBL/GenBank/DDBJ whole genome shotgun (WGS) entry which is preliminary data.</text>
</comment>
<name>A0A2R6AW78_9ARCH</name>
<dbReference type="EMBL" id="NEXJ01000075">
    <property type="protein sequence ID" value="PSN90634.1"/>
    <property type="molecule type" value="Genomic_DNA"/>
</dbReference>
<evidence type="ECO:0008006" key="3">
    <source>
        <dbReference type="Google" id="ProtNLM"/>
    </source>
</evidence>
<protein>
    <recommendedName>
        <fullName evidence="3">DDE domain-containing protein</fullName>
    </recommendedName>
</protein>
<dbReference type="Proteomes" id="UP000240490">
    <property type="component" value="Unassembled WGS sequence"/>
</dbReference>
<evidence type="ECO:0000313" key="1">
    <source>
        <dbReference type="EMBL" id="PSN90634.1"/>
    </source>
</evidence>
<proteinExistence type="predicted"/>
<accession>A0A2R6AW78</accession>
<dbReference type="AlphaFoldDB" id="A0A2R6AW78"/>
<reference evidence="1 2" key="1">
    <citation type="submission" date="2017-04" db="EMBL/GenBank/DDBJ databases">
        <title>Novel microbial lineages endemic to geothermal iron-oxide mats fill important gaps in the evolutionary history of Archaea.</title>
        <authorList>
            <person name="Jay Z.J."/>
            <person name="Beam J.P."/>
            <person name="Dlakic M."/>
            <person name="Rusch D.B."/>
            <person name="Kozubal M.A."/>
            <person name="Inskeep W.P."/>
        </authorList>
    </citation>
    <scope>NUCLEOTIDE SEQUENCE [LARGE SCALE GENOMIC DNA]</scope>
    <source>
        <strain evidence="1">ECH_B_SAG-M15</strain>
    </source>
</reference>
<sequence>MNFDPKPRGYSVIVVNEAVVKCGGQPLYVCVVDAEARQPILFSASFTRSAQSALEFLWRLRKRCLGDPMIFHRPRTLVP</sequence>
<organism evidence="1 2">
    <name type="scientific">Candidatus Marsarchaeota G2 archaeon ECH_B_SAG-M15</name>
    <dbReference type="NCBI Taxonomy" id="1978162"/>
    <lineage>
        <taxon>Archaea</taxon>
        <taxon>Candidatus Marsarchaeota</taxon>
        <taxon>Candidatus Marsarchaeota group 2</taxon>
    </lineage>
</organism>